<keyword evidence="1" id="KW-0472">Membrane</keyword>
<feature type="signal peptide" evidence="2">
    <location>
        <begin position="1"/>
        <end position="23"/>
    </location>
</feature>
<accession>A0A550J7J5</accession>
<gene>
    <name evidence="3" type="ORF">FL622_14045</name>
</gene>
<evidence type="ECO:0000313" key="3">
    <source>
        <dbReference type="EMBL" id="TRO79102.1"/>
    </source>
</evidence>
<reference evidence="3 4" key="1">
    <citation type="submission" date="2019-07" db="EMBL/GenBank/DDBJ databases">
        <title>Insights of Desulfuromonas acetexigens electromicrobiology.</title>
        <authorList>
            <person name="Katuri K."/>
            <person name="Sapireddy V."/>
            <person name="Shaw D.R."/>
            <person name="Saikaly P."/>
        </authorList>
    </citation>
    <scope>NUCLEOTIDE SEQUENCE [LARGE SCALE GENOMIC DNA]</scope>
    <source>
        <strain evidence="3 4">2873</strain>
    </source>
</reference>
<protein>
    <submittedName>
        <fullName evidence="3">Uncharacterized protein</fullName>
    </submittedName>
</protein>
<evidence type="ECO:0000256" key="1">
    <source>
        <dbReference type="SAM" id="Phobius"/>
    </source>
</evidence>
<comment type="caution">
    <text evidence="3">The sequence shown here is derived from an EMBL/GenBank/DDBJ whole genome shotgun (WGS) entry which is preliminary data.</text>
</comment>
<proteinExistence type="predicted"/>
<keyword evidence="1" id="KW-0812">Transmembrane</keyword>
<keyword evidence="1" id="KW-1133">Transmembrane helix</keyword>
<dbReference type="Proteomes" id="UP000317155">
    <property type="component" value="Unassembled WGS sequence"/>
</dbReference>
<dbReference type="OrthoDB" id="5398345at2"/>
<feature type="chain" id="PRO_5022215892" evidence="2">
    <location>
        <begin position="24"/>
        <end position="77"/>
    </location>
</feature>
<organism evidence="3 4">
    <name type="scientific">Trichloromonas acetexigens</name>
    <dbReference type="NCBI Taxonomy" id="38815"/>
    <lineage>
        <taxon>Bacteria</taxon>
        <taxon>Pseudomonadati</taxon>
        <taxon>Thermodesulfobacteriota</taxon>
        <taxon>Desulfuromonadia</taxon>
        <taxon>Desulfuromonadales</taxon>
        <taxon>Trichloromonadaceae</taxon>
        <taxon>Trichloromonas</taxon>
    </lineage>
</organism>
<dbReference type="AlphaFoldDB" id="A0A550J7J5"/>
<dbReference type="RefSeq" id="WP_092053973.1">
    <property type="nucleotide sequence ID" value="NZ_FOJJ01000004.1"/>
</dbReference>
<sequence length="77" mass="7805">MNAIARIAAATAVLSTVATSAFAASGRPDGSGILVWLFLGFCGLIIAVQLVPALLVLFGMAKGVTAPREETATSSNR</sequence>
<dbReference type="EMBL" id="VJVV01000012">
    <property type="protein sequence ID" value="TRO79102.1"/>
    <property type="molecule type" value="Genomic_DNA"/>
</dbReference>
<evidence type="ECO:0000313" key="4">
    <source>
        <dbReference type="Proteomes" id="UP000317155"/>
    </source>
</evidence>
<name>A0A550J7J5_9BACT</name>
<feature type="transmembrane region" description="Helical" evidence="1">
    <location>
        <begin position="33"/>
        <end position="58"/>
    </location>
</feature>
<keyword evidence="2" id="KW-0732">Signal</keyword>
<evidence type="ECO:0000256" key="2">
    <source>
        <dbReference type="SAM" id="SignalP"/>
    </source>
</evidence>
<keyword evidence="4" id="KW-1185">Reference proteome</keyword>